<reference evidence="7" key="1">
    <citation type="submission" date="2022-11" db="UniProtKB">
        <authorList>
            <consortium name="WormBaseParasite"/>
        </authorList>
    </citation>
    <scope>IDENTIFICATION</scope>
</reference>
<name>A0A914WHM3_9BILA</name>
<feature type="domain" description="Rab-GAP TBC" evidence="5">
    <location>
        <begin position="337"/>
        <end position="473"/>
    </location>
</feature>
<evidence type="ECO:0000256" key="3">
    <source>
        <dbReference type="ARBA" id="ARBA00022490"/>
    </source>
</evidence>
<evidence type="ECO:0000256" key="1">
    <source>
        <dbReference type="ARBA" id="ARBA00004496"/>
    </source>
</evidence>
<dbReference type="Gene3D" id="1.10.8.270">
    <property type="entry name" value="putative rabgap domain of human tbc1 domain family member 14 like domains"/>
    <property type="match status" value="1"/>
</dbReference>
<sequence>MIPAYLYYRHQQKKKGQQSASASRQMSISPGSSLIDRVTFTAPGVSAKLGDEIDEASYVSGVITLVEKPHGIFIEWAPVENPDDSTSEWVVTGSVDSNGTKSAELASAKTGDGDRRTEELKKLRFSADIKDLRSFQCVEPRRGKSGSPWIRLISKDGTNYIPLYFRDGGLPEFTEHLQQYATLKRSAKENNLILFTDERAEALQQSVSALFSREVQSDFMSRLMANPYATAMTGLGKVANFVQDQVIPSLILDMDGLDPEEQAQALKELQQKDENDAGDLRLHDDAGFELVTKLDLPERPAFKREPPLVEQQWNAHKSSDGRFKDVRDLKLLIFRGGLTPGLRCDAWKFLLKYYDWNSTNEERVEVRKKRVDDYFRMKLQWKSISEDQEGRFGEFRDRKALVEKDVTRTDRTHRFFEGDNNANVSMLSDILMTYCMYNFDLGYVQGMSDCLSPILVVMENEVDAFWAFAGLMD</sequence>
<organism evidence="6 7">
    <name type="scientific">Plectus sambesii</name>
    <dbReference type="NCBI Taxonomy" id="2011161"/>
    <lineage>
        <taxon>Eukaryota</taxon>
        <taxon>Metazoa</taxon>
        <taxon>Ecdysozoa</taxon>
        <taxon>Nematoda</taxon>
        <taxon>Chromadorea</taxon>
        <taxon>Plectida</taxon>
        <taxon>Plectina</taxon>
        <taxon>Plectoidea</taxon>
        <taxon>Plectidae</taxon>
        <taxon>Plectus</taxon>
    </lineage>
</organism>
<keyword evidence="2" id="KW-0343">GTPase activation</keyword>
<protein>
    <submittedName>
        <fullName evidence="7">Rab-GAP TBC domain-containing protein</fullName>
    </submittedName>
</protein>
<evidence type="ECO:0000313" key="7">
    <source>
        <dbReference type="WBParaSite" id="PSAMB.scaffold3934size16352.g22957.t2"/>
    </source>
</evidence>
<dbReference type="Pfam" id="PF00566">
    <property type="entry name" value="RabGAP-TBC"/>
    <property type="match status" value="1"/>
</dbReference>
<dbReference type="InterPro" id="IPR021935">
    <property type="entry name" value="SGSM1/2_RBD"/>
</dbReference>
<dbReference type="PROSITE" id="PS50086">
    <property type="entry name" value="TBC_RABGAP"/>
    <property type="match status" value="1"/>
</dbReference>
<evidence type="ECO:0000256" key="4">
    <source>
        <dbReference type="ARBA" id="ARBA00022553"/>
    </source>
</evidence>
<accession>A0A914WHM3</accession>
<keyword evidence="4" id="KW-0597">Phosphoprotein</keyword>
<keyword evidence="6" id="KW-1185">Reference proteome</keyword>
<comment type="subcellular location">
    <subcellularLocation>
        <location evidence="1">Cytoplasm</location>
    </subcellularLocation>
</comment>
<proteinExistence type="predicted"/>
<dbReference type="GO" id="GO:0005096">
    <property type="term" value="F:GTPase activator activity"/>
    <property type="evidence" value="ECO:0007669"/>
    <property type="project" value="UniProtKB-KW"/>
</dbReference>
<dbReference type="InterPro" id="IPR000195">
    <property type="entry name" value="Rab-GAP-TBC_dom"/>
</dbReference>
<dbReference type="GO" id="GO:0005737">
    <property type="term" value="C:cytoplasm"/>
    <property type="evidence" value="ECO:0007669"/>
    <property type="project" value="UniProtKB-SubCell"/>
</dbReference>
<keyword evidence="3" id="KW-0963">Cytoplasm</keyword>
<dbReference type="Proteomes" id="UP000887566">
    <property type="component" value="Unplaced"/>
</dbReference>
<dbReference type="WBParaSite" id="PSAMB.scaffold3934size16352.g22957.t2">
    <property type="protein sequence ID" value="PSAMB.scaffold3934size16352.g22957.t2"/>
    <property type="gene ID" value="PSAMB.scaffold3934size16352.g22957"/>
</dbReference>
<dbReference type="InterPro" id="IPR035969">
    <property type="entry name" value="Rab-GAP_TBC_sf"/>
</dbReference>
<dbReference type="SUPFAM" id="SSF47923">
    <property type="entry name" value="Ypt/Rab-GAP domain of gyp1p"/>
    <property type="match status" value="1"/>
</dbReference>
<dbReference type="AlphaFoldDB" id="A0A914WHM3"/>
<evidence type="ECO:0000256" key="2">
    <source>
        <dbReference type="ARBA" id="ARBA00022468"/>
    </source>
</evidence>
<evidence type="ECO:0000313" key="6">
    <source>
        <dbReference type="Proteomes" id="UP000887566"/>
    </source>
</evidence>
<dbReference type="PANTHER" id="PTHR22957">
    <property type="entry name" value="TBC1 DOMAIN FAMILY MEMBER GTPASE-ACTIVATING PROTEIN"/>
    <property type="match status" value="1"/>
</dbReference>
<evidence type="ECO:0000259" key="5">
    <source>
        <dbReference type="PROSITE" id="PS50086"/>
    </source>
</evidence>
<dbReference type="Pfam" id="PF12068">
    <property type="entry name" value="PH_RBD"/>
    <property type="match status" value="1"/>
</dbReference>
<dbReference type="PANTHER" id="PTHR22957:SF645">
    <property type="entry name" value="LD27216P"/>
    <property type="match status" value="1"/>
</dbReference>
<dbReference type="FunFam" id="1.10.8.270:FF:000005">
    <property type="entry name" value="TBC1 domain family member 15"/>
    <property type="match status" value="1"/>
</dbReference>